<dbReference type="Pfam" id="PF06110">
    <property type="entry name" value="TXD17-like_Trx"/>
    <property type="match status" value="1"/>
</dbReference>
<dbReference type="InterPro" id="IPR010357">
    <property type="entry name" value="TXNDC17_dom"/>
</dbReference>
<feature type="domain" description="Thioredoxin" evidence="7">
    <location>
        <begin position="7"/>
        <end position="122"/>
    </location>
</feature>
<evidence type="ECO:0000259" key="7">
    <source>
        <dbReference type="Pfam" id="PF06110"/>
    </source>
</evidence>
<evidence type="ECO:0000256" key="2">
    <source>
        <dbReference type="ARBA" id="ARBA00008987"/>
    </source>
</evidence>
<dbReference type="SUPFAM" id="SSF52833">
    <property type="entry name" value="Thioredoxin-like"/>
    <property type="match status" value="1"/>
</dbReference>
<gene>
    <name evidence="8" type="ORF">MGAL_10B091914</name>
</gene>
<evidence type="ECO:0000256" key="6">
    <source>
        <dbReference type="ARBA" id="ARBA00023284"/>
    </source>
</evidence>
<comment type="subcellular location">
    <subcellularLocation>
        <location evidence="1">Cytoplasm</location>
    </subcellularLocation>
</comment>
<accession>A0A8B6C797</accession>
<keyword evidence="5" id="KW-1015">Disulfide bond</keyword>
<keyword evidence="4" id="KW-0963">Cytoplasm</keyword>
<dbReference type="OrthoDB" id="78947at2759"/>
<dbReference type="FunFam" id="3.40.30.10:FF:000124">
    <property type="entry name" value="Thioredoxin domain-containing 17"/>
    <property type="match status" value="1"/>
</dbReference>
<comment type="similarity">
    <text evidence="2">Belongs to the thioredoxin family.</text>
</comment>
<organism evidence="8 9">
    <name type="scientific">Mytilus galloprovincialis</name>
    <name type="common">Mediterranean mussel</name>
    <dbReference type="NCBI Taxonomy" id="29158"/>
    <lineage>
        <taxon>Eukaryota</taxon>
        <taxon>Metazoa</taxon>
        <taxon>Spiralia</taxon>
        <taxon>Lophotrochozoa</taxon>
        <taxon>Mollusca</taxon>
        <taxon>Bivalvia</taxon>
        <taxon>Autobranchia</taxon>
        <taxon>Pteriomorphia</taxon>
        <taxon>Mytilida</taxon>
        <taxon>Mytiloidea</taxon>
        <taxon>Mytilidae</taxon>
        <taxon>Mytilinae</taxon>
        <taxon>Mytilus</taxon>
    </lineage>
</organism>
<evidence type="ECO:0000256" key="5">
    <source>
        <dbReference type="ARBA" id="ARBA00023157"/>
    </source>
</evidence>
<evidence type="ECO:0000256" key="1">
    <source>
        <dbReference type="ARBA" id="ARBA00004496"/>
    </source>
</evidence>
<dbReference type="Proteomes" id="UP000596742">
    <property type="component" value="Unassembled WGS sequence"/>
</dbReference>
<dbReference type="EMBL" id="UYJE01001310">
    <property type="protein sequence ID" value="VDI01096.1"/>
    <property type="molecule type" value="Genomic_DNA"/>
</dbReference>
<evidence type="ECO:0000256" key="3">
    <source>
        <dbReference type="ARBA" id="ARBA00016949"/>
    </source>
</evidence>
<dbReference type="AlphaFoldDB" id="A0A8B6C797"/>
<dbReference type="InterPro" id="IPR045108">
    <property type="entry name" value="TXNDC17-like"/>
</dbReference>
<evidence type="ECO:0000256" key="4">
    <source>
        <dbReference type="ARBA" id="ARBA00022490"/>
    </source>
</evidence>
<evidence type="ECO:0000313" key="8">
    <source>
        <dbReference type="EMBL" id="VDI01096.1"/>
    </source>
</evidence>
<proteinExistence type="inferred from homology"/>
<reference evidence="8" key="1">
    <citation type="submission" date="2018-11" db="EMBL/GenBank/DDBJ databases">
        <authorList>
            <person name="Alioto T."/>
            <person name="Alioto T."/>
        </authorList>
    </citation>
    <scope>NUCLEOTIDE SEQUENCE</scope>
</reference>
<dbReference type="CDD" id="cd02952">
    <property type="entry name" value="TRP14_like"/>
    <property type="match status" value="1"/>
</dbReference>
<name>A0A8B6C797_MYTGA</name>
<dbReference type="Gene3D" id="3.40.30.10">
    <property type="entry name" value="Glutaredoxin"/>
    <property type="match status" value="1"/>
</dbReference>
<keyword evidence="6" id="KW-0676">Redox-active center</keyword>
<dbReference type="PANTHER" id="PTHR12452">
    <property type="entry name" value="42-9-9 PROTEIN-RELATED"/>
    <property type="match status" value="1"/>
</dbReference>
<dbReference type="PANTHER" id="PTHR12452:SF0">
    <property type="entry name" value="THIOREDOXIN DOMAIN-CONTAINING PROTEIN 17"/>
    <property type="match status" value="1"/>
</dbReference>
<keyword evidence="9" id="KW-1185">Reference proteome</keyword>
<sequence>MVVEVNVEGLEEYKKIIQEHKGKVIFAQFSGSTDSEGKNWCPDCVAADPVIKKCLSSAPADAVFIHCGVGDRTFWKDQSNGFRTDPDLKLKSVPTLMVVGKPQRLQEEQCANEELVKMMFTDED</sequence>
<dbReference type="GO" id="GO:0047134">
    <property type="term" value="F:protein-disulfide reductase [NAD(P)H] activity"/>
    <property type="evidence" value="ECO:0007669"/>
    <property type="project" value="InterPro"/>
</dbReference>
<evidence type="ECO:0000313" key="9">
    <source>
        <dbReference type="Proteomes" id="UP000596742"/>
    </source>
</evidence>
<comment type="caution">
    <text evidence="8">The sequence shown here is derived from an EMBL/GenBank/DDBJ whole genome shotgun (WGS) entry which is preliminary data.</text>
</comment>
<dbReference type="InterPro" id="IPR036249">
    <property type="entry name" value="Thioredoxin-like_sf"/>
</dbReference>
<dbReference type="GO" id="GO:0005829">
    <property type="term" value="C:cytosol"/>
    <property type="evidence" value="ECO:0007669"/>
    <property type="project" value="TreeGrafter"/>
</dbReference>
<protein>
    <recommendedName>
        <fullName evidence="3">Thioredoxin domain-containing protein 17</fullName>
    </recommendedName>
</protein>